<sequence>MEKNRKETAPGRGINLEKEITQDQDVAHEKEFLASVAAGDTIPYGLANDYMFHAVLQSSAEALQGLLSALLDIPESEILSCEVINPIILGDAITEKTCILDIRVILNGDRQINIEMQMGDISNWTDRSVFYLCKMFTDLKQGEDYTNIKPSIHIGILNKTPLPADAAFYNEYALLNRKSGYEFTGKFILRVLDLSYLDKVSEEETHTSLYYWASVFKAQTWKELMKLAEQSESIKKAVLKLHELTQKETVRLQCEARERYRMDLQSTIKTTRAEGIAEGLMQGREEERKNTEYEKKRADEAEKREKKLRELLEKNGISLKE</sequence>
<feature type="compositionally biased region" description="Basic and acidic residues" evidence="1">
    <location>
        <begin position="283"/>
        <end position="304"/>
    </location>
</feature>
<dbReference type="Pfam" id="PF12784">
    <property type="entry name" value="PDDEXK_2"/>
    <property type="match status" value="1"/>
</dbReference>
<dbReference type="EMBL" id="JAOQKE010000009">
    <property type="protein sequence ID" value="MCU6725466.1"/>
    <property type="molecule type" value="Genomic_DNA"/>
</dbReference>
<dbReference type="PANTHER" id="PTHR41317">
    <property type="entry name" value="PD-(D_E)XK NUCLEASE FAMILY TRANSPOSASE"/>
    <property type="match status" value="1"/>
</dbReference>
<evidence type="ECO:0000313" key="2">
    <source>
        <dbReference type="EMBL" id="MCU6725466.1"/>
    </source>
</evidence>
<reference evidence="2 3" key="1">
    <citation type="journal article" date="2021" name="ISME Commun">
        <title>Automated analysis of genomic sequences facilitates high-throughput and comprehensive description of bacteria.</title>
        <authorList>
            <person name="Hitch T.C.A."/>
        </authorList>
    </citation>
    <scope>NUCLEOTIDE SEQUENCE [LARGE SCALE GENOMIC DNA]</scope>
    <source>
        <strain evidence="2 3">Sanger_29</strain>
    </source>
</reference>
<organism evidence="2 3">
    <name type="scientific">Muricoprocola aceti</name>
    <dbReference type="NCBI Taxonomy" id="2981772"/>
    <lineage>
        <taxon>Bacteria</taxon>
        <taxon>Bacillati</taxon>
        <taxon>Bacillota</taxon>
        <taxon>Clostridia</taxon>
        <taxon>Lachnospirales</taxon>
        <taxon>Lachnospiraceae</taxon>
        <taxon>Muricoprocola</taxon>
    </lineage>
</organism>
<accession>A0ABT2SMC1</accession>
<name>A0ABT2SMC1_9FIRM</name>
<dbReference type="Proteomes" id="UP001652338">
    <property type="component" value="Unassembled WGS sequence"/>
</dbReference>
<comment type="caution">
    <text evidence="2">The sequence shown here is derived from an EMBL/GenBank/DDBJ whole genome shotgun (WGS) entry which is preliminary data.</text>
</comment>
<evidence type="ECO:0000256" key="1">
    <source>
        <dbReference type="SAM" id="MobiDB-lite"/>
    </source>
</evidence>
<proteinExistence type="predicted"/>
<evidence type="ECO:0000313" key="3">
    <source>
        <dbReference type="Proteomes" id="UP001652338"/>
    </source>
</evidence>
<gene>
    <name evidence="2" type="ORF">OCV47_08905</name>
</gene>
<feature type="region of interest" description="Disordered" evidence="1">
    <location>
        <begin position="275"/>
        <end position="304"/>
    </location>
</feature>
<keyword evidence="3" id="KW-1185">Reference proteome</keyword>
<protein>
    <submittedName>
        <fullName evidence="2">Rpn family recombination-promoting nuclease/putative transposase</fullName>
    </submittedName>
</protein>
<dbReference type="InterPro" id="IPR010106">
    <property type="entry name" value="RpnA"/>
</dbReference>
<dbReference type="NCBIfam" id="TIGR01784">
    <property type="entry name" value="T_den_put_tspse"/>
    <property type="match status" value="1"/>
</dbReference>
<dbReference type="PANTHER" id="PTHR41317:SF1">
    <property type="entry name" value="PD-(D_E)XK NUCLEASE FAMILY TRANSPOSASE"/>
    <property type="match status" value="1"/>
</dbReference>